<evidence type="ECO:0000313" key="1">
    <source>
        <dbReference type="EMBL" id="AJC87371.1"/>
    </source>
</evidence>
<reference evidence="1 2" key="1">
    <citation type="journal article" date="2014" name="Genome Biol. Evol.">
        <title>Comparative Genomics of the Campylobacter lari Group.</title>
        <authorList>
            <person name="Miller W.G."/>
            <person name="Yee E."/>
            <person name="Chapman M.H."/>
            <person name="Smith T.P."/>
            <person name="Bono J.L."/>
            <person name="Huynh S."/>
            <person name="Parker C.T."/>
            <person name="Vandamme P."/>
            <person name="Luong K."/>
            <person name="Korlach J."/>
        </authorList>
    </citation>
    <scope>NUCLEOTIDE SEQUENCE [LARGE SCALE GENOMIC DNA]</scope>
    <source>
        <strain evidence="1 2">NCTC 12927</strain>
    </source>
</reference>
<dbReference type="Proteomes" id="UP000031163">
    <property type="component" value="Chromosome"/>
</dbReference>
<accession>A0A0A8H028</accession>
<dbReference type="EMBL" id="CP007770">
    <property type="protein sequence ID" value="AJC87371.1"/>
    <property type="molecule type" value="Genomic_DNA"/>
</dbReference>
<gene>
    <name evidence="1" type="ORF">CINS_0372</name>
</gene>
<organism evidence="1 2">
    <name type="scientific">Campylobacter insulaenigrae NCTC 12927</name>
    <dbReference type="NCBI Taxonomy" id="1031564"/>
    <lineage>
        <taxon>Bacteria</taxon>
        <taxon>Pseudomonadati</taxon>
        <taxon>Campylobacterota</taxon>
        <taxon>Epsilonproteobacteria</taxon>
        <taxon>Campylobacterales</taxon>
        <taxon>Campylobacteraceae</taxon>
        <taxon>Campylobacter</taxon>
    </lineage>
</organism>
<evidence type="ECO:0008006" key="3">
    <source>
        <dbReference type="Google" id="ProtNLM"/>
    </source>
</evidence>
<proteinExistence type="predicted"/>
<dbReference type="STRING" id="1031564.CINS_0372"/>
<dbReference type="GeneID" id="74431187"/>
<name>A0A0A8H028_9BACT</name>
<dbReference type="RefSeq" id="WP_039649371.1">
    <property type="nucleotide sequence ID" value="NZ_CP007770.1"/>
</dbReference>
<protein>
    <recommendedName>
        <fullName evidence="3">Transformation system protein</fullName>
    </recommendedName>
</protein>
<dbReference type="KEGG" id="cis:CINS_0372"/>
<dbReference type="HOGENOM" id="CLU_2192177_0_0_7"/>
<evidence type="ECO:0000313" key="2">
    <source>
        <dbReference type="Proteomes" id="UP000031163"/>
    </source>
</evidence>
<sequence length="108" mass="12641">MLKSFIILIIVVIDAYCVNHSIFKNCTTNELILLQDPFFRKMQEIKTNLSLQAIVSNKVKINNAWYVLNDEVEGYKIVAINKFQVILIKNQEEMVLNLYEKSNNIIIY</sequence>
<dbReference type="AlphaFoldDB" id="A0A0A8H028"/>